<evidence type="ECO:0000313" key="12">
    <source>
        <dbReference type="EMBL" id="OCO82934.1"/>
    </source>
</evidence>
<evidence type="ECO:0000313" key="21">
    <source>
        <dbReference type="Proteomes" id="UP000030378"/>
    </source>
</evidence>
<dbReference type="PATRIC" id="fig|615.101.peg.2994"/>
<reference evidence="19 30" key="14">
    <citation type="submission" date="2019-06" db="EMBL/GenBank/DDBJ databases">
        <authorList>
            <person name="Deangelis K."/>
            <person name="Huntemann M."/>
            <person name="Clum A."/>
            <person name="Pillay M."/>
            <person name="Palaniappan K."/>
            <person name="Varghese N."/>
            <person name="Mikhailova N."/>
            <person name="Stamatis D."/>
            <person name="Reddy T."/>
            <person name="Daum C."/>
            <person name="Shapiro N."/>
            <person name="Ivanova N."/>
            <person name="Kyrpides N."/>
            <person name="Woyke T."/>
        </authorList>
    </citation>
    <scope>NUCLEOTIDE SEQUENCE [LARGE SCALE GENOMIC DNA]</scope>
    <source>
        <strain evidence="19 30">106R</strain>
    </source>
</reference>
<evidence type="ECO:0000313" key="30">
    <source>
        <dbReference type="Proteomes" id="UP000320710"/>
    </source>
</evidence>
<feature type="transmembrane region" description="Helical" evidence="7">
    <location>
        <begin position="9"/>
        <end position="27"/>
    </location>
</feature>
<dbReference type="Proteomes" id="UP000247823">
    <property type="component" value="Unassembled WGS sequence"/>
</dbReference>
<reference evidence="21" key="5">
    <citation type="submission" date="2017-12" db="EMBL/GenBank/DDBJ databases">
        <title>FDA dAtabase for Regulatory Grade micrObial Sequences (FDA-ARGOS): Supporting development and validation of Infectious Disease Dx tests.</title>
        <authorList>
            <person name="Campos J."/>
            <person name="Goldberg B."/>
            <person name="Tallon L."/>
            <person name="Sadzewicz L."/>
            <person name="Sengamalay N."/>
            <person name="Ott S."/>
            <person name="Godinez A."/>
            <person name="Nagaraj S."/>
            <person name="Vavikolanu K."/>
            <person name="Vyas G."/>
            <person name="Nadendla S."/>
            <person name="Aluvathingal J."/>
            <person name="Geyer C."/>
            <person name="Nandy P."/>
            <person name="Hobson J."/>
            <person name="Sichtig H."/>
        </authorList>
    </citation>
    <scope>NUCLEOTIDE SEQUENCE [LARGE SCALE GENOMIC DNA]</scope>
    <source>
        <strain evidence="21">FDAARGOS_79</strain>
    </source>
</reference>
<keyword evidence="4 7" id="KW-0812">Transmembrane</keyword>
<dbReference type="Pfam" id="PF07681">
    <property type="entry name" value="DoxX"/>
    <property type="match status" value="1"/>
</dbReference>
<dbReference type="PANTHER" id="PTHR33452">
    <property type="entry name" value="OXIDOREDUCTASE CATD-RELATED"/>
    <property type="match status" value="1"/>
</dbReference>
<dbReference type="AlphaFoldDB" id="A0A086FL51"/>
<evidence type="ECO:0000313" key="25">
    <source>
        <dbReference type="Proteomes" id="UP000237365"/>
    </source>
</evidence>
<reference evidence="12" key="4">
    <citation type="journal article" date="2017" name="PLoS ONE">
        <title>Genomic and phenotypic characterisation of fluoroquinolone resistance mechanisms in Enterobacteriaceae in Durban, South Africa.</title>
        <authorList>
            <person name="Osei Sekyere J."/>
            <person name="Amoako D.G."/>
        </authorList>
    </citation>
    <scope>NUCLEOTIDE SEQUENCE</scope>
    <source>
        <strain evidence="12">945174350</strain>
    </source>
</reference>
<dbReference type="Proteomes" id="UP000185770">
    <property type="component" value="Unassembled WGS sequence"/>
</dbReference>
<protein>
    <submittedName>
        <fullName evidence="8">DoxX family protein</fullName>
    </submittedName>
    <submittedName>
        <fullName evidence="9 17">Membrane protein</fullName>
    </submittedName>
    <submittedName>
        <fullName evidence="19">Oxidoreductase</fullName>
    </submittedName>
</protein>
<evidence type="ECO:0000313" key="26">
    <source>
        <dbReference type="Proteomes" id="UP000245399"/>
    </source>
</evidence>
<dbReference type="Proteomes" id="UP000320710">
    <property type="component" value="Unassembled WGS sequence"/>
</dbReference>
<comment type="subcellular location">
    <subcellularLocation>
        <location evidence="1">Cell membrane</location>
        <topology evidence="1">Multi-pass membrane protein</topology>
    </subcellularLocation>
</comment>
<accession>A0A086FL51</accession>
<dbReference type="Proteomes" id="UP000237365">
    <property type="component" value="Unassembled WGS sequence"/>
</dbReference>
<evidence type="ECO:0000313" key="10">
    <source>
        <dbReference type="EMBL" id="MDX7082643.1"/>
    </source>
</evidence>
<dbReference type="GO" id="GO:0005886">
    <property type="term" value="C:plasma membrane"/>
    <property type="evidence" value="ECO:0007669"/>
    <property type="project" value="UniProtKB-SubCell"/>
</dbReference>
<dbReference type="PANTHER" id="PTHR33452:SF1">
    <property type="entry name" value="INNER MEMBRANE PROTEIN YPHA-RELATED"/>
    <property type="match status" value="1"/>
</dbReference>
<evidence type="ECO:0000256" key="7">
    <source>
        <dbReference type="SAM" id="Phobius"/>
    </source>
</evidence>
<evidence type="ECO:0000256" key="1">
    <source>
        <dbReference type="ARBA" id="ARBA00004651"/>
    </source>
</evidence>
<evidence type="ECO:0000256" key="6">
    <source>
        <dbReference type="ARBA" id="ARBA00023136"/>
    </source>
</evidence>
<evidence type="ECO:0000313" key="13">
    <source>
        <dbReference type="EMBL" id="OKB65560.1"/>
    </source>
</evidence>
<reference evidence="11 25" key="19">
    <citation type="submission" date="2024-07" db="EMBL/GenBank/DDBJ databases">
        <authorList>
            <person name="Raymann K."/>
        </authorList>
    </citation>
    <scope>NUCLEOTIDE SEQUENCE [LARGE SCALE GENOMIC DNA]</scope>
    <source>
        <strain evidence="11 25">KZ19</strain>
    </source>
</reference>
<dbReference type="Proteomes" id="UP001275057">
    <property type="component" value="Unassembled WGS sequence"/>
</dbReference>
<evidence type="ECO:0000313" key="15">
    <source>
        <dbReference type="EMBL" id="POP14347.1"/>
    </source>
</evidence>
<reference evidence="10 32" key="17">
    <citation type="submission" date="2023-11" db="EMBL/GenBank/DDBJ databases">
        <title>Detection of rare carbapenemases in Enterobacterales - comparison of two colorimetric and two CIM-based carbapenemase assays.</title>
        <authorList>
            <person name="Schaffarczyk L."/>
            <person name="Noster J."/>
            <person name="Stelzer Y."/>
            <person name="Sattler J."/>
            <person name="Gatermann S."/>
            <person name="Hamprecht A."/>
        </authorList>
    </citation>
    <scope>NUCLEOTIDE SEQUENCE [LARGE SCALE GENOMIC DNA]</scope>
    <source>
        <strain evidence="10 32">CIM-Carb-136</strain>
    </source>
</reference>
<evidence type="ECO:0000256" key="2">
    <source>
        <dbReference type="ARBA" id="ARBA00006679"/>
    </source>
</evidence>
<evidence type="ECO:0000313" key="28">
    <source>
        <dbReference type="Proteomes" id="UP000254765"/>
    </source>
</evidence>
<gene>
    <name evidence="17" type="primary">yphA_1</name>
    <name evidence="9" type="ORF">AB868_04079</name>
    <name evidence="12" type="ORF">AN695_0220590</name>
    <name evidence="13" type="ORF">BHU62_16975</name>
    <name evidence="11" type="ORF">C3R40_003650</name>
    <name evidence="15" type="ORF">C3R40_24625</name>
    <name evidence="8" type="ORF">DKC05_20625</name>
    <name evidence="16" type="ORF">DMW51_22655</name>
    <name evidence="18" type="ORF">E0L31_06195</name>
    <name evidence="19" type="ORF">FHU12_0383</name>
    <name evidence="20" type="ORF">FOT62_21750</name>
    <name evidence="14" type="ORF">MC70_003690</name>
    <name evidence="17" type="ORF">NCTC10211_02341</name>
    <name evidence="10" type="ORF">SJ435_09610</name>
</gene>
<evidence type="ECO:0000256" key="5">
    <source>
        <dbReference type="ARBA" id="ARBA00022989"/>
    </source>
</evidence>
<reference evidence="9 22" key="1">
    <citation type="submission" date="2015-06" db="EMBL/GenBank/DDBJ databases">
        <title>Draft Genome of Serratia marcescens Strain AH0650_Sm1.</title>
        <authorList>
            <person name="Wan Y."/>
            <person name="Gorrie C."/>
            <person name="Holt K."/>
        </authorList>
    </citation>
    <scope>NUCLEOTIDE SEQUENCE [LARGE SCALE GENOMIC DNA]</scope>
    <source>
        <strain evidence="9 22">AH0650_Sm1</strain>
    </source>
</reference>
<evidence type="ECO:0000313" key="31">
    <source>
        <dbReference type="Proteomes" id="UP000321126"/>
    </source>
</evidence>
<dbReference type="EMBL" id="QJQB01000516">
    <property type="protein sequence ID" value="PYA58366.1"/>
    <property type="molecule type" value="Genomic_DNA"/>
</dbReference>
<reference evidence="20 31" key="16">
    <citation type="submission" date="2019-07" db="EMBL/GenBank/DDBJ databases">
        <title>Serratia strains were isolated from fresh produce.</title>
        <authorList>
            <person name="Cho G.-S."/>
            <person name="Stein M."/>
            <person name="Lee W."/>
            <person name="Suh S.H."/>
            <person name="Franz C.M.A.P."/>
        </authorList>
    </citation>
    <scope>NUCLEOTIDE SEQUENCE [LARGE SCALE GENOMIC DNA]</scope>
    <source>
        <strain evidence="20 31">S16</strain>
    </source>
</reference>
<keyword evidence="6 7" id="KW-0472">Membrane</keyword>
<evidence type="ECO:0000313" key="16">
    <source>
        <dbReference type="EMBL" id="PYA58366.1"/>
    </source>
</evidence>
<dbReference type="EMBL" id="JTBC02000002">
    <property type="protein sequence ID" value="PNO69148.1"/>
    <property type="molecule type" value="Genomic_DNA"/>
</dbReference>
<evidence type="ECO:0000313" key="24">
    <source>
        <dbReference type="Proteomes" id="UP000185770"/>
    </source>
</evidence>
<evidence type="ECO:0000313" key="14">
    <source>
        <dbReference type="EMBL" id="PNO69148.1"/>
    </source>
</evidence>
<dbReference type="EMBL" id="PQGI02000001">
    <property type="protein sequence ID" value="MEX3185709.1"/>
    <property type="molecule type" value="Genomic_DNA"/>
</dbReference>
<reference evidence="14" key="6">
    <citation type="submission" date="2017-12" db="EMBL/GenBank/DDBJ databases">
        <title>FDA dAtabase for Regulatory Grade micrObial Sequences (FDA-ARGOS): Supporting development and validation of Infectious Disease Dx tests.</title>
        <authorList>
            <person name="Campos J."/>
            <person name="Goldberg B."/>
            <person name="Tallon L.J."/>
            <person name="Sadzewicz L."/>
            <person name="Sengamalay N."/>
            <person name="Ott S."/>
            <person name="Godinez A."/>
            <person name="Nagaraj S."/>
            <person name="Vavikolanu K."/>
            <person name="Vyas G."/>
            <person name="Nadendla S."/>
            <person name="Aluvathingal J."/>
            <person name="Geyer C."/>
            <person name="Nandy P."/>
            <person name="Hobson J."/>
            <person name="Sichtig H."/>
        </authorList>
    </citation>
    <scope>NUCLEOTIDE SEQUENCE</scope>
    <source>
        <strain evidence="14">FDAARGOS_79</strain>
    </source>
</reference>
<keyword evidence="5 7" id="KW-1133">Transmembrane helix</keyword>
<reference evidence="27" key="9">
    <citation type="submission" date="2018-06" db="EMBL/GenBank/DDBJ databases">
        <title>Serratia marcescens genome sequencing and assembly.</title>
        <authorList>
            <person name="Martins R.C."/>
            <person name="Perdigao-Neto L.V."/>
            <person name="Costa S.F."/>
            <person name="Levin A.S.S."/>
        </authorList>
    </citation>
    <scope>NUCLEOTIDE SEQUENCE [LARGE SCALE GENOMIC DNA]</scope>
    <source>
        <strain evidence="27">1283</strain>
    </source>
</reference>
<dbReference type="EMBL" id="LJEX02000109">
    <property type="protein sequence ID" value="OCO82934.1"/>
    <property type="molecule type" value="Genomic_DNA"/>
</dbReference>
<reference evidence="19 30" key="15">
    <citation type="submission" date="2019-07" db="EMBL/GenBank/DDBJ databases">
        <title>Investigation of anaerobic lignin degradation for improved lignocellulosic biofuels.</title>
        <authorList>
            <person name="Deangelis K.PhD."/>
        </authorList>
    </citation>
    <scope>NUCLEOTIDE SEQUENCE [LARGE SCALE GENOMIC DNA]</scope>
    <source>
        <strain evidence="19 30">106R</strain>
    </source>
</reference>
<feature type="transmembrane region" description="Helical" evidence="7">
    <location>
        <begin position="113"/>
        <end position="130"/>
    </location>
</feature>
<reference evidence="15" key="7">
    <citation type="submission" date="2018-01" db="EMBL/GenBank/DDBJ databases">
        <title>The opportunistic pathogen Serratia marcescens is an overlooked threat to honeybees.</title>
        <authorList>
            <person name="Raymann K."/>
            <person name="Shaffer Z."/>
            <person name="Coon K."/>
            <person name="Salisbury S."/>
            <person name="Moran N.A."/>
        </authorList>
    </citation>
    <scope>NUCLEOTIDE SEQUENCE [LARGE SCALE GENOMIC DNA]</scope>
    <source>
        <strain evidence="15">KZ19</strain>
    </source>
</reference>
<evidence type="ECO:0000313" key="11">
    <source>
        <dbReference type="EMBL" id="MEX3185709.1"/>
    </source>
</evidence>
<sequence length="137" mass="15011">MGDSSKDGVILLSRILLMVLFIIFGWMKLVNFGATVTAMEGYGTPMPYLAAIVAVVVEFIFGIALILGLFTRPIAVIFALYVLGTAFIGHPFWKMTGMEMMGNEINFFKNISIIGGLLLLAVTGAGRYSLDYKIFNK</sequence>
<dbReference type="EMBL" id="LFJS01000014">
    <property type="protein sequence ID" value="KMU50143.1"/>
    <property type="molecule type" value="Genomic_DNA"/>
</dbReference>
<reference evidence="8 26" key="8">
    <citation type="submission" date="2018-05" db="EMBL/GenBank/DDBJ databases">
        <title>Klebsiella quasipneumonaiae provides a window into carbapenemase gene transfer, plasmid rearrangements and nosocomial acquisition from the hospital environment.</title>
        <authorList>
            <person name="Mathers A.J."/>
            <person name="Vegesana K."/>
            <person name="Stoesser N."/>
            <person name="Crook D."/>
            <person name="Vaughan A."/>
            <person name="Barry K."/>
            <person name="Parikh H."/>
            <person name="Sebra R."/>
            <person name="Kotay S."/>
            <person name="Walker A.S."/>
            <person name="Sheppard A.E."/>
        </authorList>
    </citation>
    <scope>NUCLEOTIDE SEQUENCE [LARGE SCALE GENOMIC DNA]</scope>
    <source>
        <strain evidence="8 26">CAV1761</strain>
    </source>
</reference>
<feature type="transmembrane region" description="Helical" evidence="7">
    <location>
        <begin position="74"/>
        <end position="93"/>
    </location>
</feature>
<reference evidence="11 25" key="18">
    <citation type="submission" date="2024-07" db="EMBL/GenBank/DDBJ databases">
        <title>Making a pathogen? Evaluating the impact of protist predation on the evolution of virulence in Serratia marcescens.</title>
        <authorList>
            <person name="Hopkins H."/>
            <person name="Lopezguerra C."/>
            <person name="Lau M.-J."/>
        </authorList>
    </citation>
    <scope>NUCLEOTIDE SEQUENCE [LARGE SCALE GENOMIC DNA]</scope>
    <source>
        <strain evidence="11 25">KZ19</strain>
    </source>
</reference>
<proteinExistence type="inferred from homology"/>
<dbReference type="GeneID" id="98189806"/>
<dbReference type="Proteomes" id="UP000030378">
    <property type="component" value="Unassembled WGS sequence"/>
</dbReference>
<dbReference type="EMBL" id="CP029449">
    <property type="protein sequence ID" value="AWL69882.1"/>
    <property type="molecule type" value="Genomic_DNA"/>
</dbReference>
<evidence type="ECO:0000256" key="4">
    <source>
        <dbReference type="ARBA" id="ARBA00022692"/>
    </source>
</evidence>
<evidence type="ECO:0000313" key="18">
    <source>
        <dbReference type="EMBL" id="TFV28644.1"/>
    </source>
</evidence>
<dbReference type="Proteomes" id="UP000037482">
    <property type="component" value="Unassembled WGS sequence"/>
</dbReference>
<evidence type="ECO:0000313" key="27">
    <source>
        <dbReference type="Proteomes" id="UP000247823"/>
    </source>
</evidence>
<dbReference type="Proteomes" id="UP000245399">
    <property type="component" value="Chromosome"/>
</dbReference>
<evidence type="ECO:0000256" key="3">
    <source>
        <dbReference type="ARBA" id="ARBA00022475"/>
    </source>
</evidence>
<evidence type="ECO:0000313" key="29">
    <source>
        <dbReference type="Proteomes" id="UP000298510"/>
    </source>
</evidence>
<reference evidence="16" key="12">
    <citation type="submission" date="2018-06" db="EMBL/GenBank/DDBJ databases">
        <authorList>
            <person name="Martins R.C."/>
            <person name="Perdigao-Neto L.V."/>
            <person name="Costa S.F."/>
            <person name="Levin A.S.S."/>
        </authorList>
    </citation>
    <scope>NUCLEOTIDE SEQUENCE</scope>
    <source>
        <strain evidence="16">1283</strain>
    </source>
</reference>
<keyword evidence="3" id="KW-1003">Cell membrane</keyword>
<dbReference type="RefSeq" id="WP_016929826.1">
    <property type="nucleotide sequence ID" value="NZ_AP019009.1"/>
</dbReference>
<evidence type="ECO:0000313" key="23">
    <source>
        <dbReference type="Proteomes" id="UP000050489"/>
    </source>
</evidence>
<feature type="transmembrane region" description="Helical" evidence="7">
    <location>
        <begin position="47"/>
        <end position="67"/>
    </location>
</feature>
<keyword evidence="27" id="KW-1185">Reference proteome</keyword>
<evidence type="ECO:0000313" key="19">
    <source>
        <dbReference type="EMBL" id="TQI82923.1"/>
    </source>
</evidence>
<dbReference type="EMBL" id="SPSG01000758">
    <property type="protein sequence ID" value="TFV28644.1"/>
    <property type="molecule type" value="Genomic_DNA"/>
</dbReference>
<organism evidence="13 24">
    <name type="scientific">Serratia marcescens</name>
    <dbReference type="NCBI Taxonomy" id="615"/>
    <lineage>
        <taxon>Bacteria</taxon>
        <taxon>Pseudomonadati</taxon>
        <taxon>Pseudomonadota</taxon>
        <taxon>Gammaproteobacteria</taxon>
        <taxon>Enterobacterales</taxon>
        <taxon>Yersiniaceae</taxon>
        <taxon>Serratia</taxon>
    </lineage>
</organism>
<evidence type="ECO:0000313" key="9">
    <source>
        <dbReference type="EMBL" id="KMU50143.1"/>
    </source>
</evidence>
<reference evidence="23" key="2">
    <citation type="submission" date="2016-04" db="EMBL/GenBank/DDBJ databases">
        <authorList>
            <person name="Osei Sekyere J."/>
            <person name="Sivertsen A."/>
            <person name="Pedersen A.T."/>
            <person name="Sundsfjord A."/>
        </authorList>
    </citation>
    <scope>NUCLEOTIDE SEQUENCE [LARGE SCALE GENOMIC DNA]</scope>
    <source>
        <strain evidence="23">945174350</strain>
    </source>
</reference>
<dbReference type="EMBL" id="VOUQ01000016">
    <property type="protein sequence ID" value="TXE28015.1"/>
    <property type="molecule type" value="Genomic_DNA"/>
</dbReference>
<dbReference type="EMBL" id="PQGI01000016">
    <property type="protein sequence ID" value="POP14347.1"/>
    <property type="molecule type" value="Genomic_DNA"/>
</dbReference>
<evidence type="ECO:0000313" key="20">
    <source>
        <dbReference type="EMBL" id="TXE28015.1"/>
    </source>
</evidence>
<dbReference type="EMBL" id="VFMJ01000001">
    <property type="protein sequence ID" value="TQI82923.1"/>
    <property type="molecule type" value="Genomic_DNA"/>
</dbReference>
<dbReference type="EMBL" id="JAXABG010000004">
    <property type="protein sequence ID" value="MDX7082643.1"/>
    <property type="molecule type" value="Genomic_DNA"/>
</dbReference>
<reference evidence="18 29" key="13">
    <citation type="submission" date="2019-03" db="EMBL/GenBank/DDBJ databases">
        <title>Serratia marcescens strain N2 draft genome.</title>
        <authorList>
            <person name="Yassin A."/>
            <person name="El-Kenawy N."/>
            <person name="Youssef N.H."/>
        </authorList>
    </citation>
    <scope>NUCLEOTIDE SEQUENCE [LARGE SCALE GENOMIC DNA]</scope>
    <source>
        <strain evidence="18 29">N2</strain>
    </source>
</reference>
<name>A0A086FL51_SERMA</name>
<reference evidence="13 24" key="3">
    <citation type="submission" date="2016-09" db="EMBL/GenBank/DDBJ databases">
        <title>Serratia marcescens MSU-97 and epiphytic antimycotic-producing bacteria.</title>
        <authorList>
            <person name="Matilla M.A."/>
        </authorList>
    </citation>
    <scope>NUCLEOTIDE SEQUENCE [LARGE SCALE GENOMIC DNA]</scope>
    <source>
        <strain evidence="13 24">MSU-97</strain>
    </source>
</reference>
<dbReference type="OrthoDB" id="9792760at2"/>
<dbReference type="Proteomes" id="UP000254765">
    <property type="component" value="Unassembled WGS sequence"/>
</dbReference>
<dbReference type="EMBL" id="UGYK01000002">
    <property type="protein sequence ID" value="SUI49170.1"/>
    <property type="molecule type" value="Genomic_DNA"/>
</dbReference>
<evidence type="ECO:0000313" key="17">
    <source>
        <dbReference type="EMBL" id="SUI49170.1"/>
    </source>
</evidence>
<evidence type="ECO:0000313" key="22">
    <source>
        <dbReference type="Proteomes" id="UP000037482"/>
    </source>
</evidence>
<reference evidence="17 28" key="11">
    <citation type="submission" date="2018-06" db="EMBL/GenBank/DDBJ databases">
        <authorList>
            <consortium name="Pathogen Informatics"/>
            <person name="Doyle S."/>
        </authorList>
    </citation>
    <scope>NUCLEOTIDE SEQUENCE [LARGE SCALE GENOMIC DNA]</scope>
    <source>
        <strain evidence="17 28">NCTC10211</strain>
    </source>
</reference>
<accession>A0A3E2EAV6</accession>
<comment type="similarity">
    <text evidence="2">Belongs to the DoxX family.</text>
</comment>
<dbReference type="InterPro" id="IPR051907">
    <property type="entry name" value="DoxX-like_oxidoreductase"/>
</dbReference>
<dbReference type="EMBL" id="MJAO01000017">
    <property type="protein sequence ID" value="OKB65560.1"/>
    <property type="molecule type" value="Genomic_DNA"/>
</dbReference>
<dbReference type="Proteomes" id="UP000050489">
    <property type="component" value="Unassembled WGS sequence"/>
</dbReference>
<accession>A0A656VEA9</accession>
<reference evidence="16 27" key="10">
    <citation type="submission" date="2018-06" db="EMBL/GenBank/DDBJ databases">
        <title>Serratia marcescens genome sequencing and assembly.</title>
        <authorList>
            <person name="Martins R.C.R."/>
            <person name="Perdigao-Neto L.V."/>
            <person name="Costa S.F."/>
            <person name="Levin A.S.S."/>
        </authorList>
    </citation>
    <scope>NUCLEOTIDE SEQUENCE [LARGE SCALE GENOMIC DNA]</scope>
    <source>
        <strain evidence="16 27">1283</strain>
    </source>
</reference>
<dbReference type="Proteomes" id="UP000321126">
    <property type="component" value="Unassembled WGS sequence"/>
</dbReference>
<evidence type="ECO:0000313" key="8">
    <source>
        <dbReference type="EMBL" id="AWL69882.1"/>
    </source>
</evidence>
<dbReference type="InterPro" id="IPR032808">
    <property type="entry name" value="DoxX"/>
</dbReference>
<evidence type="ECO:0000313" key="32">
    <source>
        <dbReference type="Proteomes" id="UP001275057"/>
    </source>
</evidence>